<gene>
    <name evidence="1" type="ORF">C1881_09270</name>
</gene>
<evidence type="ECO:0000313" key="2">
    <source>
        <dbReference type="Proteomes" id="UP000253975"/>
    </source>
</evidence>
<protein>
    <submittedName>
        <fullName evidence="1">Uncharacterized protein</fullName>
    </submittedName>
</protein>
<reference evidence="1 2" key="1">
    <citation type="journal article" date="2018" name="Elife">
        <title>Discovery and characterization of a prevalent human gut bacterial enzyme sufficient for the inactivation of a family of plant toxins.</title>
        <authorList>
            <person name="Koppel N."/>
            <person name="Bisanz J.E."/>
            <person name="Pandelia M.E."/>
            <person name="Turnbaugh P.J."/>
            <person name="Balskus E.P."/>
        </authorList>
    </citation>
    <scope>NUCLEOTIDE SEQUENCE [LARGE SCALE GENOMIC DNA]</scope>
    <source>
        <strain evidence="1 2">OB21 GAM31</strain>
    </source>
</reference>
<organism evidence="1 2">
    <name type="scientific">Slackia isoflavoniconvertens</name>
    <dbReference type="NCBI Taxonomy" id="572010"/>
    <lineage>
        <taxon>Bacteria</taxon>
        <taxon>Bacillati</taxon>
        <taxon>Actinomycetota</taxon>
        <taxon>Coriobacteriia</taxon>
        <taxon>Eggerthellales</taxon>
        <taxon>Eggerthellaceae</taxon>
        <taxon>Slackia</taxon>
    </lineage>
</organism>
<accession>A0A369LAB6</accession>
<dbReference type="RefSeq" id="WP_114616238.1">
    <property type="nucleotide sequence ID" value="NZ_PPTO01000018.1"/>
</dbReference>
<proteinExistence type="predicted"/>
<name>A0A369LAB6_9ACTN</name>
<sequence length="146" mass="16511">MALQKKNVKCAREVAILAPYAAKCCVRDDISNMPSFTACIEYALERVESYEEQYGKINFYALMGMPLAVFDVPASFDGTARYEASLFGSEAFFLKLEAFRAALAKLDFPGVRMVYTNFALRAVLRALYAIEHRERDCFNGVFNRLS</sequence>
<evidence type="ECO:0000313" key="1">
    <source>
        <dbReference type="EMBL" id="RDB55617.1"/>
    </source>
</evidence>
<dbReference type="Proteomes" id="UP000253975">
    <property type="component" value="Unassembled WGS sequence"/>
</dbReference>
<dbReference type="EMBL" id="PPTO01000018">
    <property type="protein sequence ID" value="RDB55617.1"/>
    <property type="molecule type" value="Genomic_DNA"/>
</dbReference>
<dbReference type="AlphaFoldDB" id="A0A369LAB6"/>
<comment type="caution">
    <text evidence="1">The sequence shown here is derived from an EMBL/GenBank/DDBJ whole genome shotgun (WGS) entry which is preliminary data.</text>
</comment>